<keyword evidence="2" id="KW-1185">Reference proteome</keyword>
<gene>
    <name evidence="1" type="ORF">GK091_15695</name>
</gene>
<protein>
    <submittedName>
        <fullName evidence="1">Uncharacterized protein</fullName>
    </submittedName>
</protein>
<organism evidence="1 2">
    <name type="scientific">Spirosoma agri</name>
    <dbReference type="NCBI Taxonomy" id="1987381"/>
    <lineage>
        <taxon>Bacteria</taxon>
        <taxon>Pseudomonadati</taxon>
        <taxon>Bacteroidota</taxon>
        <taxon>Cytophagia</taxon>
        <taxon>Cytophagales</taxon>
        <taxon>Cytophagaceae</taxon>
        <taxon>Spirosoma</taxon>
    </lineage>
</organism>
<dbReference type="EMBL" id="JAAGNZ010000001">
    <property type="protein sequence ID" value="NEU68335.1"/>
    <property type="molecule type" value="Genomic_DNA"/>
</dbReference>
<dbReference type="RefSeq" id="WP_164040081.1">
    <property type="nucleotide sequence ID" value="NZ_JAAGNZ010000001.1"/>
</dbReference>
<accession>A0A6M0IKZ1</accession>
<name>A0A6M0IKZ1_9BACT</name>
<comment type="caution">
    <text evidence="1">The sequence shown here is derived from an EMBL/GenBank/DDBJ whole genome shotgun (WGS) entry which is preliminary data.</text>
</comment>
<proteinExistence type="predicted"/>
<dbReference type="AlphaFoldDB" id="A0A6M0IKZ1"/>
<sequence>MSYYDATVFVPEAKFKEMDKKISCQSIVDGGKCQTFMWQNEEWVATGAVSKGGNQGWKVIDCQRVVDLSSYKGELKPLRYINHFVEVDKGNRRRSYEGMQVKCGNRELVFVGPEVYFGQQVAKPVIADEPEARVDHRGQYKLFFA</sequence>
<reference evidence="1 2" key="1">
    <citation type="submission" date="2020-02" db="EMBL/GenBank/DDBJ databases">
        <title>Draft genome sequence of two Spirosoma agri KCTC 52727 and Spirosoma terrae KCTC 52035.</title>
        <authorList>
            <person name="Rojas J."/>
            <person name="Ambika Manirajan B."/>
            <person name="Ratering S."/>
            <person name="Suarez C."/>
            <person name="Schnell S."/>
        </authorList>
    </citation>
    <scope>NUCLEOTIDE SEQUENCE [LARGE SCALE GENOMIC DNA]</scope>
    <source>
        <strain evidence="1 2">KCTC 52727</strain>
    </source>
</reference>
<dbReference type="Proteomes" id="UP000477386">
    <property type="component" value="Unassembled WGS sequence"/>
</dbReference>
<evidence type="ECO:0000313" key="2">
    <source>
        <dbReference type="Proteomes" id="UP000477386"/>
    </source>
</evidence>
<evidence type="ECO:0000313" key="1">
    <source>
        <dbReference type="EMBL" id="NEU68335.1"/>
    </source>
</evidence>